<evidence type="ECO:0000256" key="1">
    <source>
        <dbReference type="SAM" id="SignalP"/>
    </source>
</evidence>
<dbReference type="EMBL" id="JBEXAE010000004">
    <property type="protein sequence ID" value="MET6990910.1"/>
    <property type="molecule type" value="Genomic_DNA"/>
</dbReference>
<proteinExistence type="predicted"/>
<gene>
    <name evidence="2" type="ORF">ABXZ36_09655</name>
</gene>
<name>A0ABV2SUS3_9FLAO</name>
<accession>A0ABV2SUS3</accession>
<dbReference type="RefSeq" id="WP_354615310.1">
    <property type="nucleotide sequence ID" value="NZ_JBEXAE010000004.1"/>
</dbReference>
<protein>
    <submittedName>
        <fullName evidence="2">T9SS C-terminal target domain-containing protein</fullName>
    </submittedName>
</protein>
<keyword evidence="1" id="KW-0732">Signal</keyword>
<evidence type="ECO:0000313" key="3">
    <source>
        <dbReference type="Proteomes" id="UP001549799"/>
    </source>
</evidence>
<comment type="caution">
    <text evidence="2">The sequence shown here is derived from an EMBL/GenBank/DDBJ whole genome shotgun (WGS) entry which is preliminary data.</text>
</comment>
<keyword evidence="3" id="KW-1185">Reference proteome</keyword>
<sequence>MKITFLIFCTLLFSILGLAQDNARELGMLPEAVFETSGLIFHNNKIITHNDSGNKAQLFELDTISLQITRTVTISNAVNIDWEDIAQDDTYIYIGEIGNNNGSRRDLAVYRILKTDYDRSDSVTADKINFSYPDQTDFTPSPNSDWDAEALFVFNDKLVILTKQWQSNGTKAYRMPKIPGSYVATQIGNYPVNGLVTGASFNPDTRILYFIGYSKFLLPFIVRVDALEPENIFVGTVQKTNLNLGFLQAEGIAYVSENRYMFSSEKFTNSSPMITSESRLFLFTTADKVKEEPLLEGDKQGLLIYKRFGASELEYEIQGKILGRAIFDSNGRRIHYILGKDIGENIVNLGTLNSSIYYLTFYTDKGIVSAPFWMN</sequence>
<organism evidence="2 3">
    <name type="scientific">Sediminicola arcticus</name>
    <dbReference type="NCBI Taxonomy" id="1574308"/>
    <lineage>
        <taxon>Bacteria</taxon>
        <taxon>Pseudomonadati</taxon>
        <taxon>Bacteroidota</taxon>
        <taxon>Flavobacteriia</taxon>
        <taxon>Flavobacteriales</taxon>
        <taxon>Flavobacteriaceae</taxon>
        <taxon>Sediminicola</taxon>
    </lineage>
</organism>
<dbReference type="Proteomes" id="UP001549799">
    <property type="component" value="Unassembled WGS sequence"/>
</dbReference>
<evidence type="ECO:0000313" key="2">
    <source>
        <dbReference type="EMBL" id="MET6990910.1"/>
    </source>
</evidence>
<feature type="chain" id="PRO_5045728749" evidence="1">
    <location>
        <begin position="20"/>
        <end position="375"/>
    </location>
</feature>
<reference evidence="2 3" key="1">
    <citation type="submission" date="2024-07" db="EMBL/GenBank/DDBJ databases">
        <title>The genome sequence of type strain Sediminicola arcticus GDMCC 1.2805.</title>
        <authorList>
            <person name="Liu Y."/>
        </authorList>
    </citation>
    <scope>NUCLEOTIDE SEQUENCE [LARGE SCALE GENOMIC DNA]</scope>
    <source>
        <strain evidence="2 3">GDMCC 1.2805</strain>
    </source>
</reference>
<feature type="signal peptide" evidence="1">
    <location>
        <begin position="1"/>
        <end position="19"/>
    </location>
</feature>